<sequence length="471" mass="51582">MPYYNSQKQIPTRPTVTINDDLHEFTPVHEYDLNSYLPSPPDPLRSDLVALEPLIPLLHADSLFKAFSTPPEKEDLDAFFYPFPKGRPHETRSETLIYMEKQRRRANLLTFAIVDLESKEHAGIIALGCDPLQGTLDVKLIGVKIFPKFRSTHVFLHASYLLLSYALNPKAEGGLGVVRVGWRTPPVNTQSQKAAEKLGFTREGVMRCYEVSSDIGADTPYQDVAATPDGTGQLERYERTMADLVTQNSGLPLNFGVIIFPGFQLLDACGPLDALNTLAHESPMNLSVIAATMEPVSTKLPASLTPNPGNFGESIVPTHTFDTAPNLDVLLIPGGRGTKDQENVQGAIDFVAKVYPSLKYLITVCSGAGIAARAGVLDGKRATTNKMSWAPSIALRTQVTWIAHARWIVDGNIWTSSGVSAGLDVIFAFIAEVYGGKVADHIANVLEYERHTDPTWDPFAELHNLKDSKAS</sequence>
<dbReference type="Pfam" id="PF01965">
    <property type="entry name" value="DJ-1_PfpI"/>
    <property type="match status" value="1"/>
</dbReference>
<dbReference type="InterPro" id="IPR029062">
    <property type="entry name" value="Class_I_gatase-like"/>
</dbReference>
<proteinExistence type="predicted"/>
<dbReference type="Gene3D" id="3.40.50.880">
    <property type="match status" value="1"/>
</dbReference>
<comment type="caution">
    <text evidence="3">The sequence shown here is derived from an EMBL/GenBank/DDBJ whole genome shotgun (WGS) entry which is preliminary data.</text>
</comment>
<accession>A0A8H5HA95</accession>
<dbReference type="GO" id="GO:0016747">
    <property type="term" value="F:acyltransferase activity, transferring groups other than amino-acyl groups"/>
    <property type="evidence" value="ECO:0007669"/>
    <property type="project" value="InterPro"/>
</dbReference>
<organism evidence="3 4">
    <name type="scientific">Tricholomella constricta</name>
    <dbReference type="NCBI Taxonomy" id="117010"/>
    <lineage>
        <taxon>Eukaryota</taxon>
        <taxon>Fungi</taxon>
        <taxon>Dikarya</taxon>
        <taxon>Basidiomycota</taxon>
        <taxon>Agaricomycotina</taxon>
        <taxon>Agaricomycetes</taxon>
        <taxon>Agaricomycetidae</taxon>
        <taxon>Agaricales</taxon>
        <taxon>Tricholomatineae</taxon>
        <taxon>Lyophyllaceae</taxon>
        <taxon>Tricholomella</taxon>
    </lineage>
</organism>
<dbReference type="InterPro" id="IPR000182">
    <property type="entry name" value="GNAT_dom"/>
</dbReference>
<evidence type="ECO:0000259" key="2">
    <source>
        <dbReference type="Pfam" id="PF13302"/>
    </source>
</evidence>
<dbReference type="EMBL" id="JAACJP010000016">
    <property type="protein sequence ID" value="KAF5379534.1"/>
    <property type="molecule type" value="Genomic_DNA"/>
</dbReference>
<dbReference type="SUPFAM" id="SSF52317">
    <property type="entry name" value="Class I glutamine amidotransferase-like"/>
    <property type="match status" value="1"/>
</dbReference>
<dbReference type="InterPro" id="IPR016181">
    <property type="entry name" value="Acyl_CoA_acyltransferase"/>
</dbReference>
<dbReference type="OrthoDB" id="543156at2759"/>
<keyword evidence="4" id="KW-1185">Reference proteome</keyword>
<feature type="domain" description="N-acetyltransferase" evidence="2">
    <location>
        <begin position="70"/>
        <end position="201"/>
    </location>
</feature>
<protein>
    <recommendedName>
        <fullName evidence="5">DJ-1/PfpI domain-containing protein</fullName>
    </recommendedName>
</protein>
<dbReference type="InterPro" id="IPR052158">
    <property type="entry name" value="INH-QAR"/>
</dbReference>
<dbReference type="SUPFAM" id="SSF55729">
    <property type="entry name" value="Acyl-CoA N-acyltransferases (Nat)"/>
    <property type="match status" value="1"/>
</dbReference>
<gene>
    <name evidence="3" type="ORF">D9615_006543</name>
</gene>
<dbReference type="Proteomes" id="UP000565441">
    <property type="component" value="Unassembled WGS sequence"/>
</dbReference>
<feature type="domain" description="DJ-1/PfpI" evidence="1">
    <location>
        <begin position="257"/>
        <end position="431"/>
    </location>
</feature>
<dbReference type="Pfam" id="PF13302">
    <property type="entry name" value="Acetyltransf_3"/>
    <property type="match status" value="1"/>
</dbReference>
<dbReference type="PANTHER" id="PTHR43130:SF15">
    <property type="entry name" value="THIJ_PFPI FAMILY PROTEIN (AFU_ORTHOLOGUE AFUA_5G14240)"/>
    <property type="match status" value="1"/>
</dbReference>
<reference evidence="3 4" key="1">
    <citation type="journal article" date="2020" name="ISME J.">
        <title>Uncovering the hidden diversity of litter-decomposition mechanisms in mushroom-forming fungi.</title>
        <authorList>
            <person name="Floudas D."/>
            <person name="Bentzer J."/>
            <person name="Ahren D."/>
            <person name="Johansson T."/>
            <person name="Persson P."/>
            <person name="Tunlid A."/>
        </authorList>
    </citation>
    <scope>NUCLEOTIDE SEQUENCE [LARGE SCALE GENOMIC DNA]</scope>
    <source>
        <strain evidence="3 4">CBS 661.87</strain>
    </source>
</reference>
<dbReference type="Gene3D" id="3.40.630.30">
    <property type="match status" value="1"/>
</dbReference>
<dbReference type="CDD" id="cd03139">
    <property type="entry name" value="GATase1_PfpI_2"/>
    <property type="match status" value="1"/>
</dbReference>
<dbReference type="AlphaFoldDB" id="A0A8H5HA95"/>
<evidence type="ECO:0008006" key="5">
    <source>
        <dbReference type="Google" id="ProtNLM"/>
    </source>
</evidence>
<evidence type="ECO:0000259" key="1">
    <source>
        <dbReference type="Pfam" id="PF01965"/>
    </source>
</evidence>
<evidence type="ECO:0000313" key="3">
    <source>
        <dbReference type="EMBL" id="KAF5379534.1"/>
    </source>
</evidence>
<dbReference type="PANTHER" id="PTHR43130">
    <property type="entry name" value="ARAC-FAMILY TRANSCRIPTIONAL REGULATOR"/>
    <property type="match status" value="1"/>
</dbReference>
<evidence type="ECO:0000313" key="4">
    <source>
        <dbReference type="Proteomes" id="UP000565441"/>
    </source>
</evidence>
<name>A0A8H5HA95_9AGAR</name>
<dbReference type="InterPro" id="IPR002818">
    <property type="entry name" value="DJ-1/PfpI"/>
</dbReference>